<evidence type="ECO:0000313" key="2">
    <source>
        <dbReference type="EMBL" id="EJX03716.1"/>
    </source>
</evidence>
<comment type="caution">
    <text evidence="2">The sequence shown here is derived from an EMBL/GenBank/DDBJ whole genome shotgun (WGS) entry which is preliminary data.</text>
</comment>
<name>J9CU20_9ZZZZ</name>
<protein>
    <submittedName>
        <fullName evidence="2">Six-hairpin glycosidase</fullName>
    </submittedName>
</protein>
<dbReference type="EMBL" id="AMCI01002065">
    <property type="protein sequence ID" value="EJX03716.1"/>
    <property type="molecule type" value="Genomic_DNA"/>
</dbReference>
<dbReference type="InterPro" id="IPR049046">
    <property type="entry name" value="Beta-AFase-like_GH127_middle"/>
</dbReference>
<organism evidence="2">
    <name type="scientific">gut metagenome</name>
    <dbReference type="NCBI Taxonomy" id="749906"/>
    <lineage>
        <taxon>unclassified sequences</taxon>
        <taxon>metagenomes</taxon>
        <taxon>organismal metagenomes</taxon>
    </lineage>
</organism>
<reference evidence="2" key="1">
    <citation type="journal article" date="2012" name="PLoS ONE">
        <title>Gene sets for utilization of primary and secondary nutrition supplies in the distal gut of endangered iberian lynx.</title>
        <authorList>
            <person name="Alcaide M."/>
            <person name="Messina E."/>
            <person name="Richter M."/>
            <person name="Bargiela R."/>
            <person name="Peplies J."/>
            <person name="Huws S.A."/>
            <person name="Newbold C.J."/>
            <person name="Golyshin P.N."/>
            <person name="Simon M.A."/>
            <person name="Lopez G."/>
            <person name="Yakimov M.M."/>
            <person name="Ferrer M."/>
        </authorList>
    </citation>
    <scope>NUCLEOTIDE SEQUENCE</scope>
</reference>
<proteinExistence type="predicted"/>
<accession>J9CU20</accession>
<keyword evidence="2" id="KW-0326">Glycosidase</keyword>
<dbReference type="Pfam" id="PF20736">
    <property type="entry name" value="Glyco_hydro127M"/>
    <property type="match status" value="1"/>
</dbReference>
<gene>
    <name evidence="2" type="ORF">EVA_08178</name>
</gene>
<sequence>MKKILLYFFTLLLLPYHLAAQTTADSLTAPLRFIKANDVITWSYHGTDFREQALELCPQAKHDSLVVNQEIWNNRQQYVDSCNNVLKELNVVGGGDNECTDKQGFPAWVGSLSTAAGFLLTGDATYMDLIERSLYNAVAHSLADSTLKTDPLDLVAVAHFLMNIPTYLYATSDSGKDLYVNLYTNATANLSVGNDQFTLDQITDMPRTNQVKLRLTKLDQETPLRVHLRIPDWAIGRNSPHARFTYVPQPEQTHRKVSSEESNEVEIYINGHRWTRTKVNAAGYVVIDRRWKSRDEIFITFPKSFRYLRQTNAKGQPVRGALAGQYGSMVYTVKDFPRDHYSSSNLLPSMAPESAEREFPLFMLPTFIRSAPQDAKAPLTDLPALPYAEVQDGNVWWNEIK</sequence>
<dbReference type="GO" id="GO:0016798">
    <property type="term" value="F:hydrolase activity, acting on glycosyl bonds"/>
    <property type="evidence" value="ECO:0007669"/>
    <property type="project" value="UniProtKB-KW"/>
</dbReference>
<dbReference type="PANTHER" id="PTHR43465">
    <property type="entry name" value="DUF1680 DOMAIN PROTEIN (AFU_ORTHOLOGUE AFUA_1G08910)"/>
    <property type="match status" value="1"/>
</dbReference>
<feature type="domain" description="Non-reducing end beta-L-arabinofuranosidase-like GH127 middle" evidence="1">
    <location>
        <begin position="178"/>
        <end position="302"/>
    </location>
</feature>
<dbReference type="InterPro" id="IPR049174">
    <property type="entry name" value="Beta-AFase-like"/>
</dbReference>
<keyword evidence="2" id="KW-0378">Hydrolase</keyword>
<dbReference type="PANTHER" id="PTHR43465:SF2">
    <property type="entry name" value="DUF1680 DOMAIN PROTEIN (AFU_ORTHOLOGUE AFUA_1G08910)"/>
    <property type="match status" value="1"/>
</dbReference>
<evidence type="ECO:0000259" key="1">
    <source>
        <dbReference type="Pfam" id="PF20736"/>
    </source>
</evidence>
<dbReference type="AlphaFoldDB" id="J9CU20"/>